<comment type="caution">
    <text evidence="2">The sequence shown here is derived from an EMBL/GenBank/DDBJ whole genome shotgun (WGS) entry which is preliminary data.</text>
</comment>
<gene>
    <name evidence="2" type="ORF">C5F46_15200</name>
</gene>
<accession>A0A2T4J812</accession>
<name>A0A2T4J812_9RHOB</name>
<dbReference type="AlphaFoldDB" id="A0A2T4J812"/>
<protein>
    <recommendedName>
        <fullName evidence="1">T6SS Transcription factor RovC-like DNA binding domain-containing protein</fullName>
    </recommendedName>
</protein>
<evidence type="ECO:0000313" key="3">
    <source>
        <dbReference type="Proteomes" id="UP000241899"/>
    </source>
</evidence>
<dbReference type="EMBL" id="PZKF01000066">
    <property type="protein sequence ID" value="PTE14031.1"/>
    <property type="molecule type" value="Genomic_DNA"/>
</dbReference>
<organism evidence="2 3">
    <name type="scientific">Phaeovulum veldkampii DSM 11550</name>
    <dbReference type="NCBI Taxonomy" id="1185920"/>
    <lineage>
        <taxon>Bacteria</taxon>
        <taxon>Pseudomonadati</taxon>
        <taxon>Pseudomonadota</taxon>
        <taxon>Alphaproteobacteria</taxon>
        <taxon>Rhodobacterales</taxon>
        <taxon>Paracoccaceae</taxon>
        <taxon>Phaeovulum</taxon>
    </lineage>
</organism>
<proteinExistence type="predicted"/>
<sequence>MPRSRRKPSIAGACDFPADPRLSILDQPVIWSPHANPGTVLLGEVPGFRPPLPRPIAPDLPTQAEAEEGRYGVLGTDGSVPFLNMAGRTDAGSMAILLPLDDDLPGRIEAIERFWQMLKARPVPRDTRMTPYQRQRFRMMMQAADGRAAGASYREISIVLFGERRVSSEPWKTSPLRAAVIALARNASALISGGYLGLLRHRRKP</sequence>
<evidence type="ECO:0000313" key="2">
    <source>
        <dbReference type="EMBL" id="PTE14031.1"/>
    </source>
</evidence>
<dbReference type="Proteomes" id="UP000241899">
    <property type="component" value="Unassembled WGS sequence"/>
</dbReference>
<dbReference type="Pfam" id="PF10074">
    <property type="entry name" value="RovC_DNA-bd"/>
    <property type="match status" value="1"/>
</dbReference>
<reference evidence="2 3" key="1">
    <citation type="submission" date="2018-03" db="EMBL/GenBank/DDBJ databases">
        <title>Rhodobacter veldkampii.</title>
        <authorList>
            <person name="Meyer T.E."/>
            <person name="Miller S."/>
            <person name="Lodha T."/>
            <person name="Gandham S."/>
            <person name="Chintalapati S."/>
            <person name="Chintalapati V.R."/>
        </authorList>
    </citation>
    <scope>NUCLEOTIDE SEQUENCE [LARGE SCALE GENOMIC DNA]</scope>
    <source>
        <strain evidence="2 3">DSM 11550</strain>
    </source>
</reference>
<keyword evidence="3" id="KW-1185">Reference proteome</keyword>
<evidence type="ECO:0000259" key="1">
    <source>
        <dbReference type="Pfam" id="PF10074"/>
    </source>
</evidence>
<feature type="domain" description="T6SS Transcription factor RovC-like DNA binding" evidence="1">
    <location>
        <begin position="97"/>
        <end position="200"/>
    </location>
</feature>
<dbReference type="InterPro" id="IPR018754">
    <property type="entry name" value="RovC-like_DNA-bd"/>
</dbReference>